<dbReference type="Proteomes" id="UP000634136">
    <property type="component" value="Unassembled WGS sequence"/>
</dbReference>
<keyword evidence="2" id="KW-1185">Reference proteome</keyword>
<evidence type="ECO:0000313" key="2">
    <source>
        <dbReference type="Proteomes" id="UP000634136"/>
    </source>
</evidence>
<sequence length="91" mass="10550">MHLSLILVKKRDEERRRLGLGWDIRRYLQLDGDNSEFRFPGDGYSLRWLCRGQFGEFTQKGVSATWIVTIIADNEISAFISNQAPRAHLIV</sequence>
<protein>
    <submittedName>
        <fullName evidence="1">Uncharacterized protein</fullName>
    </submittedName>
</protein>
<dbReference type="EMBL" id="JAAIUW010000009">
    <property type="protein sequence ID" value="KAF7815363.1"/>
    <property type="molecule type" value="Genomic_DNA"/>
</dbReference>
<dbReference type="AlphaFoldDB" id="A0A834T2T4"/>
<comment type="caution">
    <text evidence="1">The sequence shown here is derived from an EMBL/GenBank/DDBJ whole genome shotgun (WGS) entry which is preliminary data.</text>
</comment>
<evidence type="ECO:0000313" key="1">
    <source>
        <dbReference type="EMBL" id="KAF7815363.1"/>
    </source>
</evidence>
<gene>
    <name evidence="1" type="ORF">G2W53_029332</name>
</gene>
<accession>A0A834T2T4</accession>
<name>A0A834T2T4_9FABA</name>
<proteinExistence type="predicted"/>
<reference evidence="1" key="1">
    <citation type="submission" date="2020-09" db="EMBL/GenBank/DDBJ databases">
        <title>Genome-Enabled Discovery of Anthraquinone Biosynthesis in Senna tora.</title>
        <authorList>
            <person name="Kang S.-H."/>
            <person name="Pandey R.P."/>
            <person name="Lee C.-M."/>
            <person name="Sim J.-S."/>
            <person name="Jeong J.-T."/>
            <person name="Choi B.-S."/>
            <person name="Jung M."/>
            <person name="Ginzburg D."/>
            <person name="Zhao K."/>
            <person name="Won S.Y."/>
            <person name="Oh T.-J."/>
            <person name="Yu Y."/>
            <person name="Kim N.-H."/>
            <person name="Lee O.R."/>
            <person name="Lee T.-H."/>
            <person name="Bashyal P."/>
            <person name="Kim T.-S."/>
            <person name="Lee W.-H."/>
            <person name="Kawkins C."/>
            <person name="Kim C.-K."/>
            <person name="Kim J.S."/>
            <person name="Ahn B.O."/>
            <person name="Rhee S.Y."/>
            <person name="Sohng J.K."/>
        </authorList>
    </citation>
    <scope>NUCLEOTIDE SEQUENCE</scope>
    <source>
        <tissue evidence="1">Leaf</tissue>
    </source>
</reference>
<organism evidence="1 2">
    <name type="scientific">Senna tora</name>
    <dbReference type="NCBI Taxonomy" id="362788"/>
    <lineage>
        <taxon>Eukaryota</taxon>
        <taxon>Viridiplantae</taxon>
        <taxon>Streptophyta</taxon>
        <taxon>Embryophyta</taxon>
        <taxon>Tracheophyta</taxon>
        <taxon>Spermatophyta</taxon>
        <taxon>Magnoliopsida</taxon>
        <taxon>eudicotyledons</taxon>
        <taxon>Gunneridae</taxon>
        <taxon>Pentapetalae</taxon>
        <taxon>rosids</taxon>
        <taxon>fabids</taxon>
        <taxon>Fabales</taxon>
        <taxon>Fabaceae</taxon>
        <taxon>Caesalpinioideae</taxon>
        <taxon>Cassia clade</taxon>
        <taxon>Senna</taxon>
    </lineage>
</organism>